<dbReference type="PANTHER" id="PTHR11409">
    <property type="entry name" value="ADENOSINE DEAMINASE"/>
    <property type="match status" value="1"/>
</dbReference>
<dbReference type="EMBL" id="JAUJFL010000009">
    <property type="protein sequence ID" value="KAK2597524.1"/>
    <property type="molecule type" value="Genomic_DNA"/>
</dbReference>
<evidence type="ECO:0000256" key="10">
    <source>
        <dbReference type="SAM" id="MobiDB-lite"/>
    </source>
</evidence>
<evidence type="ECO:0000256" key="2">
    <source>
        <dbReference type="ARBA" id="ARBA00004613"/>
    </source>
</evidence>
<comment type="similarity">
    <text evidence="3">Belongs to the metallo-dependent hydrolases superfamily. Adenosine and AMP deaminases family. ADGF subfamily.</text>
</comment>
<evidence type="ECO:0000256" key="4">
    <source>
        <dbReference type="ARBA" id="ARBA00012784"/>
    </source>
</evidence>
<dbReference type="GO" id="GO:0046103">
    <property type="term" value="P:inosine biosynthetic process"/>
    <property type="evidence" value="ECO:0007669"/>
    <property type="project" value="TreeGrafter"/>
</dbReference>
<evidence type="ECO:0000256" key="8">
    <source>
        <dbReference type="ARBA" id="ARBA00022801"/>
    </source>
</evidence>
<dbReference type="Proteomes" id="UP001265746">
    <property type="component" value="Unassembled WGS sequence"/>
</dbReference>
<keyword evidence="7" id="KW-0732">Signal</keyword>
<feature type="domain" description="Adenosine deaminase" evidence="11">
    <location>
        <begin position="300"/>
        <end position="597"/>
    </location>
</feature>
<gene>
    <name evidence="12" type="ORF">N8I77_012305</name>
</gene>
<keyword evidence="5" id="KW-0964">Secreted</keyword>
<comment type="catalytic activity">
    <reaction evidence="9">
        <text>adenosine + H2O + H(+) = inosine + NH4(+)</text>
        <dbReference type="Rhea" id="RHEA:24408"/>
        <dbReference type="ChEBI" id="CHEBI:15377"/>
        <dbReference type="ChEBI" id="CHEBI:15378"/>
        <dbReference type="ChEBI" id="CHEBI:16335"/>
        <dbReference type="ChEBI" id="CHEBI:17596"/>
        <dbReference type="ChEBI" id="CHEBI:28938"/>
        <dbReference type="EC" id="3.5.4.4"/>
    </reaction>
</comment>
<comment type="cofactor">
    <cofactor evidence="1">
        <name>Zn(2+)</name>
        <dbReference type="ChEBI" id="CHEBI:29105"/>
    </cofactor>
</comment>
<evidence type="ECO:0000256" key="6">
    <source>
        <dbReference type="ARBA" id="ARBA00022723"/>
    </source>
</evidence>
<dbReference type="SUPFAM" id="SSF51556">
    <property type="entry name" value="Metallo-dependent hydrolases"/>
    <property type="match status" value="1"/>
</dbReference>
<dbReference type="InterPro" id="IPR032466">
    <property type="entry name" value="Metal_Hydrolase"/>
</dbReference>
<dbReference type="AlphaFoldDB" id="A0AAD9VX48"/>
<keyword evidence="6" id="KW-0479">Metal-binding</keyword>
<dbReference type="InterPro" id="IPR006330">
    <property type="entry name" value="Ado/ade_deaminase"/>
</dbReference>
<dbReference type="PANTHER" id="PTHR11409:SF37">
    <property type="entry name" value="ADENOSINE DEAMINASE DOMAIN-CONTAINING PROTEIN"/>
    <property type="match status" value="1"/>
</dbReference>
<evidence type="ECO:0000256" key="7">
    <source>
        <dbReference type="ARBA" id="ARBA00022729"/>
    </source>
</evidence>
<dbReference type="GO" id="GO:0046872">
    <property type="term" value="F:metal ion binding"/>
    <property type="evidence" value="ECO:0007669"/>
    <property type="project" value="UniProtKB-KW"/>
</dbReference>
<sequence>MGIFCSINQNGPEIAEKVQAESLQRQVPQPVNPILSRRRTSGAPADSQPSSKMVRKIAYRAEPYDWDTVVPLDHIIDHKLETAGLPHAPRVDDYQKGREELKRREASLGFEWKCASRASAKEQRVNRILQRLKRHDEEEVYAKEQPRHGVTGQSHQRFAGDHFLSNKALIDRTKVFKLARRAPKGAHLHIHFNACLQPNVLLQIASEMDQMYITSDVPLHTTDEEHPKRSTRCRIQFSIIDIKASKGNLFDPGYKDRAPMKFKEFIKEFPRHYHGADALEWLQEKLVFREDEAHDLPQTVSGAWEEFNARTQMMKGLFNYERAYREYTRRCLEDFVSDNIQYAEIRPNFMDTNQVWTDDGTRKIDNVGIMEMIIQEVERFQREKKGSDTYFAGLKVIYCCPRSYPREKVANGLAECLRFKKRWPGWIAGFDLVGEEGKGRPLSTFVPEFLQFQKDCAAAGVGEIPFLFHCGETLESGSETDDNLLDALLLGSRRIGHGFSLSRHPYLMERMKKAGVCVELCPISNEVLGLTPRVGGHAMYSMLANNVHCTVSSDNGTLFNSTLSHDFYQSMIGKSDMTLFGWKQLIEWSLEHACMSPAEHQDVRRAWEVRWERFLDETLEEFGAFDSDFDDKGN</sequence>
<evidence type="ECO:0000259" key="11">
    <source>
        <dbReference type="Pfam" id="PF00962"/>
    </source>
</evidence>
<comment type="subcellular location">
    <subcellularLocation>
        <location evidence="2">Secreted</location>
    </subcellularLocation>
</comment>
<name>A0AAD9VX48_PHOAM</name>
<evidence type="ECO:0000313" key="13">
    <source>
        <dbReference type="Proteomes" id="UP001265746"/>
    </source>
</evidence>
<proteinExistence type="inferred from homology"/>
<dbReference type="Gene3D" id="3.20.20.140">
    <property type="entry name" value="Metal-dependent hydrolases"/>
    <property type="match status" value="1"/>
</dbReference>
<feature type="region of interest" description="Disordered" evidence="10">
    <location>
        <begin position="21"/>
        <end position="52"/>
    </location>
</feature>
<evidence type="ECO:0000256" key="1">
    <source>
        <dbReference type="ARBA" id="ARBA00001947"/>
    </source>
</evidence>
<evidence type="ECO:0000256" key="5">
    <source>
        <dbReference type="ARBA" id="ARBA00022525"/>
    </source>
</evidence>
<dbReference type="InterPro" id="IPR001365">
    <property type="entry name" value="A_deaminase_dom"/>
</dbReference>
<reference evidence="12" key="1">
    <citation type="submission" date="2023-06" db="EMBL/GenBank/DDBJ databases">
        <authorList>
            <person name="Noh H."/>
        </authorList>
    </citation>
    <scope>NUCLEOTIDE SEQUENCE</scope>
    <source>
        <strain evidence="12">DUCC20226</strain>
    </source>
</reference>
<evidence type="ECO:0000313" key="12">
    <source>
        <dbReference type="EMBL" id="KAK2597524.1"/>
    </source>
</evidence>
<evidence type="ECO:0000256" key="9">
    <source>
        <dbReference type="ARBA" id="ARBA00047764"/>
    </source>
</evidence>
<dbReference type="Pfam" id="PF00962">
    <property type="entry name" value="A_deaminase"/>
    <property type="match status" value="1"/>
</dbReference>
<dbReference type="GO" id="GO:0004000">
    <property type="term" value="F:adenosine deaminase activity"/>
    <property type="evidence" value="ECO:0007669"/>
    <property type="project" value="TreeGrafter"/>
</dbReference>
<dbReference type="FunFam" id="3.20.20.140:FF:000017">
    <property type="entry name" value="Adenosine deaminase 2"/>
    <property type="match status" value="1"/>
</dbReference>
<dbReference type="GO" id="GO:0006154">
    <property type="term" value="P:adenosine catabolic process"/>
    <property type="evidence" value="ECO:0007669"/>
    <property type="project" value="TreeGrafter"/>
</dbReference>
<protein>
    <recommendedName>
        <fullName evidence="4">adenosine deaminase</fullName>
        <ecNumber evidence="4">3.5.4.4</ecNumber>
    </recommendedName>
</protein>
<dbReference type="GO" id="GO:0005576">
    <property type="term" value="C:extracellular region"/>
    <property type="evidence" value="ECO:0007669"/>
    <property type="project" value="UniProtKB-SubCell"/>
</dbReference>
<dbReference type="EC" id="3.5.4.4" evidence="4"/>
<keyword evidence="13" id="KW-1185">Reference proteome</keyword>
<evidence type="ECO:0000256" key="3">
    <source>
        <dbReference type="ARBA" id="ARBA00006083"/>
    </source>
</evidence>
<accession>A0AAD9VX48</accession>
<organism evidence="12 13">
    <name type="scientific">Phomopsis amygdali</name>
    <name type="common">Fusicoccum amygdali</name>
    <dbReference type="NCBI Taxonomy" id="1214568"/>
    <lineage>
        <taxon>Eukaryota</taxon>
        <taxon>Fungi</taxon>
        <taxon>Dikarya</taxon>
        <taxon>Ascomycota</taxon>
        <taxon>Pezizomycotina</taxon>
        <taxon>Sordariomycetes</taxon>
        <taxon>Sordariomycetidae</taxon>
        <taxon>Diaporthales</taxon>
        <taxon>Diaporthaceae</taxon>
        <taxon>Diaporthe</taxon>
    </lineage>
</organism>
<keyword evidence="8" id="KW-0378">Hydrolase</keyword>
<comment type="caution">
    <text evidence="12">The sequence shown here is derived from an EMBL/GenBank/DDBJ whole genome shotgun (WGS) entry which is preliminary data.</text>
</comment>